<dbReference type="OrthoDB" id="9794876at2"/>
<comment type="caution">
    <text evidence="2">The sequence shown here is derived from an EMBL/GenBank/DDBJ whole genome shotgun (WGS) entry which is preliminary data.</text>
</comment>
<protein>
    <submittedName>
        <fullName evidence="2">Uncharacterized protein</fullName>
    </submittedName>
</protein>
<gene>
    <name evidence="2" type="ORF">HMPREF9336_04217</name>
</gene>
<evidence type="ECO:0000313" key="2">
    <source>
        <dbReference type="EMBL" id="ERG69326.1"/>
    </source>
</evidence>
<dbReference type="InterPro" id="IPR011856">
    <property type="entry name" value="tRNA_endonuc-like_dom_sf"/>
</dbReference>
<dbReference type="InterPro" id="IPR003509">
    <property type="entry name" value="UPF0102_YraN-like"/>
</dbReference>
<dbReference type="Proteomes" id="UP000004816">
    <property type="component" value="Unassembled WGS sequence"/>
</dbReference>
<sequence>MTQPLDPTRRITRRRACPVPPRPPLADPALALSCALLRANGAAVLEEDWRFHGHRLGVVARDGGALCFVAVVTHDAHEWPMSGPGRVRLRAAAGQWLRLAGACEAACALRFDVISAVLGPCGSFDLRHHKGVA</sequence>
<accession>U1LN04</accession>
<keyword evidence="3" id="KW-1185">Reference proteome</keyword>
<dbReference type="Pfam" id="PF02021">
    <property type="entry name" value="UPF0102"/>
    <property type="match status" value="1"/>
</dbReference>
<dbReference type="AlphaFoldDB" id="U1LN04"/>
<reference evidence="2 3" key="1">
    <citation type="journal article" date="2011" name="Stand. Genomic Sci.">
        <title>High quality draft genome sequence of Segniliparus rugosus CDC 945(T)= (ATCC BAA-974(T)).</title>
        <authorList>
            <person name="Earl A.M."/>
            <person name="Desjardins C.A."/>
            <person name="Fitzgerald M.G."/>
            <person name="Arachchi H.M."/>
            <person name="Zeng Q."/>
            <person name="Mehta T."/>
            <person name="Griggs A."/>
            <person name="Birren B.W."/>
            <person name="Toney N.C."/>
            <person name="Carr J."/>
            <person name="Posey J."/>
            <person name="Butler W.R."/>
        </authorList>
    </citation>
    <scope>NUCLEOTIDE SEQUENCE [LARGE SCALE GENOMIC DNA]</scope>
    <source>
        <strain evidence="3">ATCC BAA-974 / DSM 45345 / CCUG 50838 / CIP 108380 / JCM 13579 / CDC 945</strain>
    </source>
</reference>
<name>U1LN04_SEGRC</name>
<comment type="similarity">
    <text evidence="1">Belongs to the UPF0102 family.</text>
</comment>
<dbReference type="GO" id="GO:0003676">
    <property type="term" value="F:nucleic acid binding"/>
    <property type="evidence" value="ECO:0007669"/>
    <property type="project" value="InterPro"/>
</dbReference>
<organism evidence="2 3">
    <name type="scientific">Segniliparus rugosus (strain ATCC BAA-974 / DSM 45345 / CCUG 50838 / CIP 108380 / JCM 13579 / CDC 945)</name>
    <dbReference type="NCBI Taxonomy" id="679197"/>
    <lineage>
        <taxon>Bacteria</taxon>
        <taxon>Bacillati</taxon>
        <taxon>Actinomycetota</taxon>
        <taxon>Actinomycetes</taxon>
        <taxon>Mycobacteriales</taxon>
        <taxon>Segniliparaceae</taxon>
        <taxon>Segniliparus</taxon>
    </lineage>
</organism>
<evidence type="ECO:0000256" key="1">
    <source>
        <dbReference type="ARBA" id="ARBA00006738"/>
    </source>
</evidence>
<dbReference type="eggNOG" id="COG0792">
    <property type="taxonomic scope" value="Bacteria"/>
</dbReference>
<dbReference type="STRING" id="679197.HMPREF9336_04217"/>
<dbReference type="EMBL" id="ACZI02000002">
    <property type="protein sequence ID" value="ERG69326.1"/>
    <property type="molecule type" value="Genomic_DNA"/>
</dbReference>
<evidence type="ECO:0000313" key="3">
    <source>
        <dbReference type="Proteomes" id="UP000004816"/>
    </source>
</evidence>
<dbReference type="HOGENOM" id="CLU_1905297_0_0_11"/>
<dbReference type="RefSeq" id="WP_021030346.1">
    <property type="nucleotide sequence ID" value="NZ_KI391953.1"/>
</dbReference>
<proteinExistence type="inferred from homology"/>
<dbReference type="Gene3D" id="3.40.1350.10">
    <property type="match status" value="1"/>
</dbReference>